<dbReference type="RefSeq" id="XP_030839876.1">
    <property type="nucleotide sequence ID" value="XM_030984016.1"/>
</dbReference>
<dbReference type="PANTHER" id="PTHR19872">
    <property type="entry name" value="UBIQUITIN LIGASE SPECIFICITY FACTOR/HREP PROTEIN"/>
    <property type="match status" value="1"/>
</dbReference>
<dbReference type="InterPro" id="IPR051075">
    <property type="entry name" value="SCF_subunit_WD-repeat"/>
</dbReference>
<dbReference type="RefSeq" id="XP_794564.4">
    <property type="nucleotide sequence ID" value="XM_789471.5"/>
</dbReference>
<dbReference type="GeneID" id="589839"/>
<feature type="repeat" description="WD" evidence="3">
    <location>
        <begin position="548"/>
        <end position="587"/>
    </location>
</feature>
<evidence type="ECO:0000256" key="2">
    <source>
        <dbReference type="ARBA" id="ARBA00022737"/>
    </source>
</evidence>
<keyword evidence="7" id="KW-1185">Reference proteome</keyword>
<dbReference type="Proteomes" id="UP000007110">
    <property type="component" value="Unassembled WGS sequence"/>
</dbReference>
<evidence type="ECO:0000256" key="3">
    <source>
        <dbReference type="PROSITE-ProRule" id="PRU00221"/>
    </source>
</evidence>
<dbReference type="PROSITE" id="PS50181">
    <property type="entry name" value="FBOX"/>
    <property type="match status" value="1"/>
</dbReference>
<keyword evidence="1 3" id="KW-0853">WD repeat</keyword>
<dbReference type="CDD" id="cd22136">
    <property type="entry name" value="F-box_FBXW10"/>
    <property type="match status" value="1"/>
</dbReference>
<dbReference type="Gene3D" id="1.20.1280.50">
    <property type="match status" value="1"/>
</dbReference>
<evidence type="ECO:0000259" key="5">
    <source>
        <dbReference type="PROSITE" id="PS50181"/>
    </source>
</evidence>
<proteinExistence type="predicted"/>
<dbReference type="InterPro" id="IPR020472">
    <property type="entry name" value="WD40_PAC1"/>
</dbReference>
<protein>
    <recommendedName>
        <fullName evidence="5">F-box domain-containing protein</fullName>
    </recommendedName>
</protein>
<dbReference type="InterPro" id="IPR036322">
    <property type="entry name" value="WD40_repeat_dom_sf"/>
</dbReference>
<feature type="compositionally biased region" description="Low complexity" evidence="4">
    <location>
        <begin position="1023"/>
        <end position="1041"/>
    </location>
</feature>
<feature type="repeat" description="WD" evidence="3">
    <location>
        <begin position="509"/>
        <end position="548"/>
    </location>
</feature>
<evidence type="ECO:0000313" key="6">
    <source>
        <dbReference type="EnsemblMetazoa" id="XP_030839876"/>
    </source>
</evidence>
<dbReference type="CDD" id="cd00200">
    <property type="entry name" value="WD40"/>
    <property type="match status" value="1"/>
</dbReference>
<sequence>MMPVSQLATSSVKIMKHPPTTTENFEFNIGQSSDLRCLASKGTTTCTRCESCVVRTRLLETRQWFPRAGEKSKKKFVLGLVRRFDSANLFSYIVRILKPLCGKDYLYSRSRANPGLVGDHVDAGCDRALKEQVMETMMSDTLRWFASAPYWSKSNFALGVLQTCNGELVHAVCKLSQTMLINEQQKQIRRNKDVDYENESLADTVFSYKSYEHPDHNLLRAASSAYSHPISPFPREENSSLAPDHITVEDESEPGDISSSISCSASLVSLDPTCVVLPAMGKALSGIRQNVDFVRELPVHLSKYILSFLDYEDLMHCGRVSPHWCYISKEVEEDMKLRQIVWEEVMLMQGSSAKGGNPMFAKHVDIAVPRLAGDSYDVLLADVPPEEMNFKSDINQEASYSGVVTRDVAMEERNIYCGAYNVMVLSDQEDINRVVNYNFGQLVAIGSFDRHVRFIDCISGQETGPIITGHAGSIKSLYINEARGFVMSGSYDTSIRCWDIVSGRPVKIFHGHIGTILCLDMYENTLVSGSKDNQVKVWNFETGKCWRTFKHRYQINAVSVHKDTVVSGCEEGKVKVWSIKDACLLKVLYQSPKHLNRLGLPDPNTHQGPITSVKVDDWHIISGSMDGYVLVWSAIGNHDRCINAIRHPNPVLCIHMAYLRLVTGCEDGKLRIWNMFTGDCLRVMRGNSRSDPIVAINPCGERLLLQTITNLLMLCFEEVEWNYDQNEKIELLRYKNHYGDAPLRQQNYSLVRAQRSQLAQSANPKIIAHTNAQTDKGKTNLTHSTRFLSNRSLQSAKKTQEVCVNVTLTQNMKGPLYHNVQGLRSGNIDAQTDLGLVEMKGQTSTYRVNSRPPTGRSRCKSSLSTSKGSSELLSGSSSGVASSIKIAESRPTTAHSGQSRGVSLGPSQAVTSSVSLGQELYEKRPTTAMSTQSSQLKFTKFQLPMRGHSAPVRRNKTADDAVSLSEAKSLLRSQQRITNEGVKRDRLLLTWGNIEESKKNNEVVNNTLANALHIDYVGYAAPSKSSNLSSNSSRMSTISRVSSRKGAIPKTPTAPISKEIIVKTLEHVEQDVKPQKSIHPKTTVSTVPKANLIRPQTAQVLERTELRQPANMHTNNKTPDRRCQSASMLRTSMLSPTSQFEVSHMVSPVRKKKSHGWTTSHTEPVTIVPMLIGKGSSGISSETKKSESHQKPSTTSRLSMIQKPVQDPLTNHGEFQVRTRQQTQDYLQYVTGIQEKYFQEQSEEEKMKQRKMWLQVARGKRSSSVPPRRAPQRK</sequence>
<organism evidence="6 7">
    <name type="scientific">Strongylocentrotus purpuratus</name>
    <name type="common">Purple sea urchin</name>
    <dbReference type="NCBI Taxonomy" id="7668"/>
    <lineage>
        <taxon>Eukaryota</taxon>
        <taxon>Metazoa</taxon>
        <taxon>Echinodermata</taxon>
        <taxon>Eleutherozoa</taxon>
        <taxon>Echinozoa</taxon>
        <taxon>Echinoidea</taxon>
        <taxon>Euechinoidea</taxon>
        <taxon>Echinacea</taxon>
        <taxon>Camarodonta</taxon>
        <taxon>Echinidea</taxon>
        <taxon>Strongylocentrotidae</taxon>
        <taxon>Strongylocentrotus</taxon>
    </lineage>
</organism>
<dbReference type="SUPFAM" id="SSF50978">
    <property type="entry name" value="WD40 repeat-like"/>
    <property type="match status" value="1"/>
</dbReference>
<dbReference type="Pfam" id="PF00646">
    <property type="entry name" value="F-box"/>
    <property type="match status" value="1"/>
</dbReference>
<dbReference type="OMA" id="QPYSYIR"/>
<dbReference type="InterPro" id="IPR001810">
    <property type="entry name" value="F-box_dom"/>
</dbReference>
<dbReference type="PRINTS" id="PR00320">
    <property type="entry name" value="GPROTEINBRPT"/>
</dbReference>
<feature type="region of interest" description="Disordered" evidence="4">
    <location>
        <begin position="1023"/>
        <end position="1051"/>
    </location>
</feature>
<reference evidence="7" key="1">
    <citation type="submission" date="2015-02" db="EMBL/GenBank/DDBJ databases">
        <title>Genome sequencing for Strongylocentrotus purpuratus.</title>
        <authorList>
            <person name="Murali S."/>
            <person name="Liu Y."/>
            <person name="Vee V."/>
            <person name="English A."/>
            <person name="Wang M."/>
            <person name="Skinner E."/>
            <person name="Han Y."/>
            <person name="Muzny D.M."/>
            <person name="Worley K.C."/>
            <person name="Gibbs R.A."/>
        </authorList>
    </citation>
    <scope>NUCLEOTIDE SEQUENCE</scope>
</reference>
<evidence type="ECO:0000313" key="7">
    <source>
        <dbReference type="Proteomes" id="UP000007110"/>
    </source>
</evidence>
<dbReference type="InParanoid" id="A0A7M7NQC8"/>
<feature type="repeat" description="WD" evidence="3">
    <location>
        <begin position="661"/>
        <end position="683"/>
    </location>
</feature>
<feature type="domain" description="F-box" evidence="5">
    <location>
        <begin position="291"/>
        <end position="345"/>
    </location>
</feature>
<feature type="region of interest" description="Disordered" evidence="4">
    <location>
        <begin position="1173"/>
        <end position="1200"/>
    </location>
</feature>
<dbReference type="KEGG" id="spu:589839"/>
<evidence type="ECO:0000256" key="1">
    <source>
        <dbReference type="ARBA" id="ARBA00022574"/>
    </source>
</evidence>
<dbReference type="InterPro" id="IPR036047">
    <property type="entry name" value="F-box-like_dom_sf"/>
</dbReference>
<dbReference type="EnsemblMetazoa" id="XM_030984016">
    <property type="protein sequence ID" value="XP_030839876"/>
    <property type="gene ID" value="LOC589839"/>
</dbReference>
<keyword evidence="2" id="KW-0677">Repeat</keyword>
<feature type="region of interest" description="Disordered" evidence="4">
    <location>
        <begin position="1250"/>
        <end position="1274"/>
    </location>
</feature>
<feature type="repeat" description="WD" evidence="3">
    <location>
        <begin position="467"/>
        <end position="508"/>
    </location>
</feature>
<dbReference type="Pfam" id="PF00400">
    <property type="entry name" value="WD40"/>
    <property type="match status" value="5"/>
</dbReference>
<dbReference type="InterPro" id="IPR019775">
    <property type="entry name" value="WD40_repeat_CS"/>
</dbReference>
<feature type="compositionally biased region" description="Low complexity" evidence="4">
    <location>
        <begin position="860"/>
        <end position="885"/>
    </location>
</feature>
<accession>A0A7M7NQC8</accession>
<dbReference type="PROSITE" id="PS50294">
    <property type="entry name" value="WD_REPEATS_REGION"/>
    <property type="match status" value="2"/>
</dbReference>
<dbReference type="AlphaFoldDB" id="A0A7M7NQC8"/>
<dbReference type="OrthoDB" id="674604at2759"/>
<feature type="compositionally biased region" description="Polar residues" evidence="4">
    <location>
        <begin position="843"/>
        <end position="852"/>
    </location>
</feature>
<evidence type="ECO:0000256" key="4">
    <source>
        <dbReference type="SAM" id="MobiDB-lite"/>
    </source>
</evidence>
<dbReference type="EnsemblMetazoa" id="XM_789471">
    <property type="protein sequence ID" value="XP_794564"/>
    <property type="gene ID" value="LOC589839"/>
</dbReference>
<name>A0A7M7NQC8_STRPU</name>
<dbReference type="PROSITE" id="PS00678">
    <property type="entry name" value="WD_REPEATS_1"/>
    <property type="match status" value="2"/>
</dbReference>
<feature type="compositionally biased region" description="Polar residues" evidence="4">
    <location>
        <begin position="890"/>
        <end position="907"/>
    </location>
</feature>
<dbReference type="SUPFAM" id="SSF81383">
    <property type="entry name" value="F-box domain"/>
    <property type="match status" value="1"/>
</dbReference>
<feature type="region of interest" description="Disordered" evidence="4">
    <location>
        <begin position="843"/>
        <end position="907"/>
    </location>
</feature>
<dbReference type="InterPro" id="IPR001680">
    <property type="entry name" value="WD40_rpt"/>
</dbReference>
<dbReference type="PROSITE" id="PS50082">
    <property type="entry name" value="WD_REPEATS_2"/>
    <property type="match status" value="4"/>
</dbReference>
<dbReference type="Gene3D" id="2.130.10.10">
    <property type="entry name" value="YVTN repeat-like/Quinoprotein amine dehydrogenase"/>
    <property type="match status" value="1"/>
</dbReference>
<dbReference type="SMART" id="SM00320">
    <property type="entry name" value="WD40"/>
    <property type="match status" value="6"/>
</dbReference>
<dbReference type="InterPro" id="IPR015943">
    <property type="entry name" value="WD40/YVTN_repeat-like_dom_sf"/>
</dbReference>
<dbReference type="PANTHER" id="PTHR19872:SF7">
    <property type="entry name" value="F-BOX AND WD REPEAT DOMAIN CONTAINING PROTEIN 10B-RELATED"/>
    <property type="match status" value="1"/>
</dbReference>
<reference evidence="6" key="2">
    <citation type="submission" date="2021-01" db="UniProtKB">
        <authorList>
            <consortium name="EnsemblMetazoa"/>
        </authorList>
    </citation>
    <scope>IDENTIFICATION</scope>
</reference>